<keyword evidence="5" id="KW-0029">Amino-acid transport</keyword>
<dbReference type="PANTHER" id="PTHR33228">
    <property type="entry name" value="PROTEIN GLUTAMINE DUMPER 4-RELATED"/>
    <property type="match status" value="1"/>
</dbReference>
<dbReference type="InterPro" id="IPR040359">
    <property type="entry name" value="GDU"/>
</dbReference>
<organism evidence="9 10">
    <name type="scientific">Nicotiana attenuata</name>
    <name type="common">Coyote tobacco</name>
    <dbReference type="NCBI Taxonomy" id="49451"/>
    <lineage>
        <taxon>Eukaryota</taxon>
        <taxon>Viridiplantae</taxon>
        <taxon>Streptophyta</taxon>
        <taxon>Embryophyta</taxon>
        <taxon>Tracheophyta</taxon>
        <taxon>Spermatophyta</taxon>
        <taxon>Magnoliopsida</taxon>
        <taxon>eudicotyledons</taxon>
        <taxon>Gunneridae</taxon>
        <taxon>Pentapetalae</taxon>
        <taxon>asterids</taxon>
        <taxon>lamiids</taxon>
        <taxon>Solanales</taxon>
        <taxon>Solanaceae</taxon>
        <taxon>Nicotianoideae</taxon>
        <taxon>Nicotianeae</taxon>
        <taxon>Nicotiana</taxon>
    </lineage>
</organism>
<keyword evidence="10" id="KW-1185">Reference proteome</keyword>
<evidence type="ECO:0000256" key="4">
    <source>
        <dbReference type="ARBA" id="ARBA00022692"/>
    </source>
</evidence>
<evidence type="ECO:0000313" key="10">
    <source>
        <dbReference type="Proteomes" id="UP000187609"/>
    </source>
</evidence>
<evidence type="ECO:0000256" key="8">
    <source>
        <dbReference type="SAM" id="Phobius"/>
    </source>
</evidence>
<name>A0A1J6JW94_NICAT</name>
<dbReference type="EMBL" id="MJEQ01003942">
    <property type="protein sequence ID" value="OIT22026.1"/>
    <property type="molecule type" value="Genomic_DNA"/>
</dbReference>
<sequence>MREINTKATSASSSMGSSFWTWRSPLPYLFGSLAIMLVLIVVALIVLACSFHKRLSSATTSSEKSARPAANAIVEMSPRVVVIMAGDQKPSHIGVPISSSSSDKPID</sequence>
<evidence type="ECO:0000256" key="6">
    <source>
        <dbReference type="ARBA" id="ARBA00022989"/>
    </source>
</evidence>
<keyword evidence="7 8" id="KW-0472">Membrane</keyword>
<dbReference type="GO" id="GO:0080143">
    <property type="term" value="P:regulation of amino acid export"/>
    <property type="evidence" value="ECO:0007669"/>
    <property type="project" value="InterPro"/>
</dbReference>
<keyword evidence="3" id="KW-0813">Transport</keyword>
<feature type="transmembrane region" description="Helical" evidence="8">
    <location>
        <begin position="28"/>
        <end position="51"/>
    </location>
</feature>
<keyword evidence="4 8" id="KW-0812">Transmembrane</keyword>
<evidence type="ECO:0000313" key="9">
    <source>
        <dbReference type="EMBL" id="OIT22026.1"/>
    </source>
</evidence>
<comment type="subcellular location">
    <subcellularLocation>
        <location evidence="1">Membrane</location>
        <topology evidence="1">Single-pass membrane protein</topology>
    </subcellularLocation>
</comment>
<keyword evidence="6 8" id="KW-1133">Transmembrane helix</keyword>
<dbReference type="PANTHER" id="PTHR33228:SF58">
    <property type="entry name" value="PROTEIN GLUTAMINE DUMPER 5-LIKE"/>
    <property type="match status" value="1"/>
</dbReference>
<evidence type="ECO:0000256" key="7">
    <source>
        <dbReference type="ARBA" id="ARBA00023136"/>
    </source>
</evidence>
<reference evidence="9" key="1">
    <citation type="submission" date="2016-11" db="EMBL/GenBank/DDBJ databases">
        <title>The genome of Nicotiana attenuata.</title>
        <authorList>
            <person name="Xu S."/>
            <person name="Brockmoeller T."/>
            <person name="Gaquerel E."/>
            <person name="Navarro A."/>
            <person name="Kuhl H."/>
            <person name="Gase K."/>
            <person name="Ling Z."/>
            <person name="Zhou W."/>
            <person name="Kreitzer C."/>
            <person name="Stanke M."/>
            <person name="Tang H."/>
            <person name="Lyons E."/>
            <person name="Pandey P."/>
            <person name="Pandey S.P."/>
            <person name="Timmermann B."/>
            <person name="Baldwin I.T."/>
        </authorList>
    </citation>
    <scope>NUCLEOTIDE SEQUENCE [LARGE SCALE GENOMIC DNA]</scope>
    <source>
        <strain evidence="9">UT</strain>
    </source>
</reference>
<dbReference type="OMA" id="KTICTEP"/>
<protein>
    <submittedName>
        <fullName evidence="9">Uncharacterized protein</fullName>
    </submittedName>
</protein>
<proteinExistence type="inferred from homology"/>
<accession>A0A1J6JW94</accession>
<dbReference type="Proteomes" id="UP000187609">
    <property type="component" value="Unassembled WGS sequence"/>
</dbReference>
<comment type="caution">
    <text evidence="9">The sequence shown here is derived from an EMBL/GenBank/DDBJ whole genome shotgun (WGS) entry which is preliminary data.</text>
</comment>
<evidence type="ECO:0000256" key="5">
    <source>
        <dbReference type="ARBA" id="ARBA00022970"/>
    </source>
</evidence>
<dbReference type="GO" id="GO:0016020">
    <property type="term" value="C:membrane"/>
    <property type="evidence" value="ECO:0007669"/>
    <property type="project" value="UniProtKB-SubCell"/>
</dbReference>
<dbReference type="AlphaFoldDB" id="A0A1J6JW94"/>
<evidence type="ECO:0000256" key="3">
    <source>
        <dbReference type="ARBA" id="ARBA00022448"/>
    </source>
</evidence>
<comment type="similarity">
    <text evidence="2">Belongs to the GLUTAMINE DUMPER 1 (TC 9.B.60) family.</text>
</comment>
<evidence type="ECO:0000256" key="1">
    <source>
        <dbReference type="ARBA" id="ARBA00004167"/>
    </source>
</evidence>
<dbReference type="Gramene" id="OIT22026">
    <property type="protein sequence ID" value="OIT22026"/>
    <property type="gene ID" value="A4A49_39623"/>
</dbReference>
<evidence type="ECO:0000256" key="2">
    <source>
        <dbReference type="ARBA" id="ARBA00009977"/>
    </source>
</evidence>
<gene>
    <name evidence="9" type="ORF">A4A49_39623</name>
</gene>
<dbReference type="STRING" id="49451.A0A1J6JW94"/>
<dbReference type="GO" id="GO:0006865">
    <property type="term" value="P:amino acid transport"/>
    <property type="evidence" value="ECO:0007669"/>
    <property type="project" value="UniProtKB-KW"/>
</dbReference>